<comment type="caution">
    <text evidence="2">The sequence shown here is derived from an EMBL/GenBank/DDBJ whole genome shotgun (WGS) entry which is preliminary data.</text>
</comment>
<evidence type="ECO:0000313" key="3">
    <source>
        <dbReference type="Proteomes" id="UP000245464"/>
    </source>
</evidence>
<dbReference type="Proteomes" id="UP000245464">
    <property type="component" value="Chromosome 2"/>
</dbReference>
<proteinExistence type="predicted"/>
<evidence type="ECO:0000256" key="1">
    <source>
        <dbReference type="SAM" id="MobiDB-lite"/>
    </source>
</evidence>
<reference evidence="2 3" key="1">
    <citation type="journal article" date="2018" name="BMC Genomics">
        <title>Comparative genomics of the wheat fungal pathogen Pyrenophora tritici-repentis reveals chromosomal variations and genome plasticity.</title>
        <authorList>
            <person name="Moolhuijzen P."/>
            <person name="See P.T."/>
            <person name="Hane J.K."/>
            <person name="Shi G."/>
            <person name="Liu Z."/>
            <person name="Oliver R.P."/>
            <person name="Moffat C.S."/>
        </authorList>
    </citation>
    <scope>NUCLEOTIDE SEQUENCE [LARGE SCALE GENOMIC DNA]</scope>
    <source>
        <strain evidence="2">M4</strain>
    </source>
</reference>
<name>A0A5M9LM92_9PLEO</name>
<dbReference type="RefSeq" id="XP_065963969.1">
    <property type="nucleotide sequence ID" value="XM_066105342.1"/>
</dbReference>
<feature type="compositionally biased region" description="Basic and acidic residues" evidence="1">
    <location>
        <begin position="45"/>
        <end position="54"/>
    </location>
</feature>
<feature type="region of interest" description="Disordered" evidence="1">
    <location>
        <begin position="36"/>
        <end position="117"/>
    </location>
</feature>
<dbReference type="KEGG" id="ptrr:90955352"/>
<gene>
    <name evidence="2" type="ORF">PtrM4_057560</name>
</gene>
<dbReference type="AlphaFoldDB" id="A0A5M9LM92"/>
<accession>A0A5M9LM92</accession>
<organism evidence="2 3">
    <name type="scientific">Pyrenophora tritici-repentis</name>
    <dbReference type="NCBI Taxonomy" id="45151"/>
    <lineage>
        <taxon>Eukaryota</taxon>
        <taxon>Fungi</taxon>
        <taxon>Dikarya</taxon>
        <taxon>Ascomycota</taxon>
        <taxon>Pezizomycotina</taxon>
        <taxon>Dothideomycetes</taxon>
        <taxon>Pleosporomycetidae</taxon>
        <taxon>Pleosporales</taxon>
        <taxon>Pleosporineae</taxon>
        <taxon>Pleosporaceae</taxon>
        <taxon>Pyrenophora</taxon>
    </lineage>
</organism>
<evidence type="ECO:0000313" key="2">
    <source>
        <dbReference type="EMBL" id="KAF7574133.1"/>
    </source>
</evidence>
<dbReference type="EMBL" id="NQIK02000002">
    <property type="protein sequence ID" value="KAF7574133.1"/>
    <property type="molecule type" value="Genomic_DNA"/>
</dbReference>
<sequence length="246" mass="27701">MSYRTHLSRWMTLIAFIKGQSDHGEQSSLLKQYTDHSRAIPGSKRPGDSIDPDPKRRRLETAGKSTGPLQRDDSALDGYANTPSEHENQIQVHSLTPTPLVPDDSFEESCHTNAPNQLDPTTLYDLKYVGQEDLCGTGDTIVKYRWGGVAAITYATGEPYHVKDGNWFYLNMKLRQLPFKELAEMIMQSNMWESEKLDTSQATSCLALRLPRIPKDPYCCLDCIVPTSLVSRCTDVEVVRYKGKIA</sequence>
<dbReference type="GeneID" id="90955352"/>
<protein>
    <submittedName>
        <fullName evidence="2">Uncharacterized protein</fullName>
    </submittedName>
</protein>